<dbReference type="AlphaFoldDB" id="A0A8B7W389"/>
<protein>
    <submittedName>
        <fullName evidence="6 7">Zymogen granule protein 16 homolog B</fullName>
    </submittedName>
</protein>
<organism evidence="7">
    <name type="scientific">Castor canadensis</name>
    <name type="common">American beaver</name>
    <dbReference type="NCBI Taxonomy" id="51338"/>
    <lineage>
        <taxon>Eukaryota</taxon>
        <taxon>Metazoa</taxon>
        <taxon>Chordata</taxon>
        <taxon>Craniata</taxon>
        <taxon>Vertebrata</taxon>
        <taxon>Euteleostomi</taxon>
        <taxon>Mammalia</taxon>
        <taxon>Eutheria</taxon>
        <taxon>Euarchontoglires</taxon>
        <taxon>Glires</taxon>
        <taxon>Rodentia</taxon>
        <taxon>Castorimorpha</taxon>
        <taxon>Castoridae</taxon>
        <taxon>Castor</taxon>
    </lineage>
</organism>
<evidence type="ECO:0000313" key="5">
    <source>
        <dbReference type="Proteomes" id="UP001732720"/>
    </source>
</evidence>
<dbReference type="CTD" id="124220"/>
<accession>A0A8B7W389</accession>
<evidence type="ECO:0000256" key="1">
    <source>
        <dbReference type="ARBA" id="ARBA00022729"/>
    </source>
</evidence>
<dbReference type="GO" id="GO:0005615">
    <property type="term" value="C:extracellular space"/>
    <property type="evidence" value="ECO:0007669"/>
    <property type="project" value="TreeGrafter"/>
</dbReference>
<evidence type="ECO:0000259" key="4">
    <source>
        <dbReference type="PROSITE" id="PS51752"/>
    </source>
</evidence>
<dbReference type="PANTHER" id="PTHR33589:SF1">
    <property type="entry name" value="ZYMOGEN GRANULE PROTEIN 16 HOMOLOG B"/>
    <property type="match status" value="1"/>
</dbReference>
<dbReference type="RefSeq" id="XP_073915274.1">
    <property type="nucleotide sequence ID" value="XM_074059173.1"/>
</dbReference>
<dbReference type="SMART" id="SM00915">
    <property type="entry name" value="Jacalin"/>
    <property type="match status" value="1"/>
</dbReference>
<proteinExistence type="predicted"/>
<feature type="signal peptide" evidence="3">
    <location>
        <begin position="1"/>
        <end position="15"/>
    </location>
</feature>
<dbReference type="GO" id="GO:0030246">
    <property type="term" value="F:carbohydrate binding"/>
    <property type="evidence" value="ECO:0007669"/>
    <property type="project" value="UniProtKB-KW"/>
</dbReference>
<dbReference type="RefSeq" id="XP_073915272.1">
    <property type="nucleotide sequence ID" value="XM_074059171.1"/>
</dbReference>
<evidence type="ECO:0000256" key="2">
    <source>
        <dbReference type="ARBA" id="ARBA00022734"/>
    </source>
</evidence>
<keyword evidence="1 3" id="KW-0732">Signal</keyword>
<gene>
    <name evidence="6 7" type="primary">Zg16b</name>
</gene>
<dbReference type="PROSITE" id="PS51752">
    <property type="entry name" value="JACALIN_LECTIN"/>
    <property type="match status" value="1"/>
</dbReference>
<dbReference type="RefSeq" id="XP_073915273.1">
    <property type="nucleotide sequence ID" value="XM_074059172.1"/>
</dbReference>
<dbReference type="RefSeq" id="XP_020038626.1">
    <property type="nucleotide sequence ID" value="XM_020183037.1"/>
</dbReference>
<dbReference type="Pfam" id="PF01419">
    <property type="entry name" value="Jacalin"/>
    <property type="match status" value="1"/>
</dbReference>
<keyword evidence="5" id="KW-1185">Reference proteome</keyword>
<sequence>MLLLLTLALLGSTSSLPRKFYGSTCGTYFCTTSSSGDDLKGLRISRNAVGRLLNIQAKYGNCWGPMYGVRGGNSLQFELWSDEFITSIQGSSLVNVRNVIVTTDEGRNYWFGKTVGEEFSDFPYKRGQVLKGICGFYDLAGIKNLGFEWGDPQVNSTNTQCYNQ</sequence>
<keyword evidence="2" id="KW-0430">Lectin</keyword>
<dbReference type="GeneID" id="109698686"/>
<dbReference type="PANTHER" id="PTHR33589">
    <property type="entry name" value="OS11G0524900 PROTEIN"/>
    <property type="match status" value="1"/>
</dbReference>
<dbReference type="OrthoDB" id="9606821at2759"/>
<dbReference type="RefSeq" id="XP_020038625.1">
    <property type="nucleotide sequence ID" value="XM_020183036.1"/>
</dbReference>
<dbReference type="InterPro" id="IPR001229">
    <property type="entry name" value="Jacalin-like_lectin_dom"/>
</dbReference>
<dbReference type="InterPro" id="IPR052321">
    <property type="entry name" value="PolyBind_ProtTraffic"/>
</dbReference>
<dbReference type="Proteomes" id="UP001732720">
    <property type="component" value="Chromosome 17"/>
</dbReference>
<feature type="domain" description="Jacalin-type lectin" evidence="4">
    <location>
        <begin position="15"/>
        <end position="151"/>
    </location>
</feature>
<name>A0A8B7W389_CASCN</name>
<dbReference type="KEGG" id="ccan:109698686"/>
<evidence type="ECO:0000313" key="6">
    <source>
        <dbReference type="RefSeq" id="XP_020038625.1"/>
    </source>
</evidence>
<dbReference type="Gene3D" id="2.100.10.30">
    <property type="entry name" value="Jacalin-like lectin domain"/>
    <property type="match status" value="1"/>
</dbReference>
<evidence type="ECO:0000313" key="7">
    <source>
        <dbReference type="RefSeq" id="XP_020038626.1"/>
    </source>
</evidence>
<dbReference type="InterPro" id="IPR036404">
    <property type="entry name" value="Jacalin-like_lectin_dom_sf"/>
</dbReference>
<evidence type="ECO:0000256" key="3">
    <source>
        <dbReference type="SAM" id="SignalP"/>
    </source>
</evidence>
<reference evidence="6 7" key="1">
    <citation type="submission" date="2025-04" db="UniProtKB">
        <authorList>
            <consortium name="RefSeq"/>
        </authorList>
    </citation>
    <scope>IDENTIFICATION</scope>
    <source>
        <tissue evidence="6 7">Leukocyte</tissue>
    </source>
</reference>
<feature type="chain" id="PRO_5044665325" evidence="3">
    <location>
        <begin position="16"/>
        <end position="164"/>
    </location>
</feature>
<dbReference type="SUPFAM" id="SSF51101">
    <property type="entry name" value="Mannose-binding lectins"/>
    <property type="match status" value="1"/>
</dbReference>